<dbReference type="PANTHER" id="PTHR30480:SF13">
    <property type="entry name" value="BETA-HEXOSAMINIDASE"/>
    <property type="match status" value="1"/>
</dbReference>
<dbReference type="Pfam" id="PF00933">
    <property type="entry name" value="Glyco_hydro_3"/>
    <property type="match status" value="1"/>
</dbReference>
<dbReference type="PROSITE" id="PS51257">
    <property type="entry name" value="PROKAR_LIPOPROTEIN"/>
    <property type="match status" value="1"/>
</dbReference>
<dbReference type="GO" id="GO:0009254">
    <property type="term" value="P:peptidoglycan turnover"/>
    <property type="evidence" value="ECO:0007669"/>
    <property type="project" value="TreeGrafter"/>
</dbReference>
<dbReference type="InterPro" id="IPR019800">
    <property type="entry name" value="Glyco_hydro_3_AS"/>
</dbReference>
<accession>A0A1B1YD45</accession>
<keyword evidence="6" id="KW-0732">Signal</keyword>
<sequence length="427" mass="46394">MRKRAILLAVFLFFATACSKHNEHENFPTENESKTDGEIIYTVSPAPEPVEADPVKTILENMTIDEKIGQLFILSMRNLDATNVALEINENIENAVKTYKPGGVILFAENIKTISQTTKLIDELQKLSEIPLFVAVDEEGGTVSRITKSSAMHATVFPGNSEIGKTGNPDIARQVASAIAREIASLGFNMNFAPVADVNTNPDNPVIGPRAYGNDPEEVSSMVAAAVNGIQGRSVSAVLKHFPGHGDTGTDTHYGTAVVSHTRERLFSTELLPFIAGIREGADGIMTAHILTPNIPGENVPATLKAEILTKILRNELGFEGLIITDALNMKAITSHYTADEAAVKAFLAGADILLMPEDPELAFSGIKKAYADGLITLDRLNESVERILKVKYKRGLFSEQNREDPEEVLGCNEHTELAERVRNFGN</sequence>
<dbReference type="InterPro" id="IPR017853">
    <property type="entry name" value="GH"/>
</dbReference>
<dbReference type="InterPro" id="IPR001764">
    <property type="entry name" value="Glyco_hydro_3_N"/>
</dbReference>
<reference evidence="8 9" key="1">
    <citation type="submission" date="2016-02" db="EMBL/GenBank/DDBJ databases">
        <title>Comparison of Clostridium stercorarium subspecies using comparative genomics and transcriptomics.</title>
        <authorList>
            <person name="Schellenberg J."/>
            <person name="Thallinger G."/>
            <person name="Levin D.B."/>
            <person name="Zhang X."/>
            <person name="Alvare G."/>
            <person name="Fristensky B."/>
            <person name="Sparling R."/>
        </authorList>
    </citation>
    <scope>NUCLEOTIDE SEQUENCE [LARGE SCALE GENOMIC DNA]</scope>
    <source>
        <strain evidence="8 9">DSM 2910</strain>
    </source>
</reference>
<evidence type="ECO:0000256" key="4">
    <source>
        <dbReference type="ARBA" id="ARBA00022801"/>
    </source>
</evidence>
<dbReference type="OrthoDB" id="9805821at2"/>
<dbReference type="PROSITE" id="PS00775">
    <property type="entry name" value="GLYCOSYL_HYDROL_F3"/>
    <property type="match status" value="1"/>
</dbReference>
<evidence type="ECO:0000313" key="8">
    <source>
        <dbReference type="EMBL" id="ANW98681.1"/>
    </source>
</evidence>
<evidence type="ECO:0000256" key="6">
    <source>
        <dbReference type="SAM" id="SignalP"/>
    </source>
</evidence>
<dbReference type="GO" id="GO:0005975">
    <property type="term" value="P:carbohydrate metabolic process"/>
    <property type="evidence" value="ECO:0007669"/>
    <property type="project" value="InterPro"/>
</dbReference>
<protein>
    <recommendedName>
        <fullName evidence="3">beta-N-acetylhexosaminidase</fullName>
        <ecNumber evidence="3">3.2.1.52</ecNumber>
    </recommendedName>
</protein>
<feature type="signal peptide" evidence="6">
    <location>
        <begin position="1"/>
        <end position="19"/>
    </location>
</feature>
<dbReference type="InterPro" id="IPR050226">
    <property type="entry name" value="NagZ_Beta-hexosaminidase"/>
</dbReference>
<dbReference type="PANTHER" id="PTHR30480">
    <property type="entry name" value="BETA-HEXOSAMINIDASE-RELATED"/>
    <property type="match status" value="1"/>
</dbReference>
<dbReference type="InterPro" id="IPR036962">
    <property type="entry name" value="Glyco_hydro_3_N_sf"/>
</dbReference>
<comment type="similarity">
    <text evidence="2">Belongs to the glycosyl hydrolase 3 family.</text>
</comment>
<dbReference type="EMBL" id="CP014672">
    <property type="protein sequence ID" value="ANW98681.1"/>
    <property type="molecule type" value="Genomic_DNA"/>
</dbReference>
<comment type="catalytic activity">
    <reaction evidence="1">
        <text>Hydrolysis of terminal non-reducing N-acetyl-D-hexosamine residues in N-acetyl-beta-D-hexosaminides.</text>
        <dbReference type="EC" id="3.2.1.52"/>
    </reaction>
</comment>
<dbReference type="EC" id="3.2.1.52" evidence="3"/>
<dbReference type="Gene3D" id="3.20.20.300">
    <property type="entry name" value="Glycoside hydrolase, family 3, N-terminal domain"/>
    <property type="match status" value="1"/>
</dbReference>
<keyword evidence="4 8" id="KW-0378">Hydrolase</keyword>
<evidence type="ECO:0000256" key="5">
    <source>
        <dbReference type="ARBA" id="ARBA00023295"/>
    </source>
</evidence>
<dbReference type="GO" id="GO:0004563">
    <property type="term" value="F:beta-N-acetylhexosaminidase activity"/>
    <property type="evidence" value="ECO:0007669"/>
    <property type="project" value="UniProtKB-EC"/>
</dbReference>
<evidence type="ECO:0000313" key="9">
    <source>
        <dbReference type="Proteomes" id="UP000092971"/>
    </source>
</evidence>
<dbReference type="Proteomes" id="UP000092971">
    <property type="component" value="Chromosome"/>
</dbReference>
<keyword evidence="5" id="KW-0326">Glycosidase</keyword>
<evidence type="ECO:0000256" key="3">
    <source>
        <dbReference type="ARBA" id="ARBA00012663"/>
    </source>
</evidence>
<feature type="chain" id="PRO_5039278656" description="beta-N-acetylhexosaminidase" evidence="6">
    <location>
        <begin position="20"/>
        <end position="427"/>
    </location>
</feature>
<organism evidence="8 9">
    <name type="scientific">Thermoclostridium stercorarium subsp. thermolacticum DSM 2910</name>
    <dbReference type="NCBI Taxonomy" id="1121336"/>
    <lineage>
        <taxon>Bacteria</taxon>
        <taxon>Bacillati</taxon>
        <taxon>Bacillota</taxon>
        <taxon>Clostridia</taxon>
        <taxon>Eubacteriales</taxon>
        <taxon>Oscillospiraceae</taxon>
        <taxon>Thermoclostridium</taxon>
    </lineage>
</organism>
<dbReference type="PRINTS" id="PR00133">
    <property type="entry name" value="GLHYDRLASE3"/>
</dbReference>
<dbReference type="RefSeq" id="WP_015359023.1">
    <property type="nucleotide sequence ID" value="NZ_CP014672.1"/>
</dbReference>
<dbReference type="SUPFAM" id="SSF51445">
    <property type="entry name" value="(Trans)glycosidases"/>
    <property type="match status" value="1"/>
</dbReference>
<gene>
    <name evidence="8" type="ORF">CSTERTH_06385</name>
</gene>
<proteinExistence type="inferred from homology"/>
<evidence type="ECO:0000256" key="2">
    <source>
        <dbReference type="ARBA" id="ARBA00005336"/>
    </source>
</evidence>
<dbReference type="AlphaFoldDB" id="A0A1B1YD45"/>
<evidence type="ECO:0000256" key="1">
    <source>
        <dbReference type="ARBA" id="ARBA00001231"/>
    </source>
</evidence>
<name>A0A1B1YD45_THEST</name>
<feature type="domain" description="Glycoside hydrolase family 3 N-terminal" evidence="7">
    <location>
        <begin position="63"/>
        <end position="391"/>
    </location>
</feature>
<evidence type="ECO:0000259" key="7">
    <source>
        <dbReference type="Pfam" id="PF00933"/>
    </source>
</evidence>